<feature type="DNA-binding region" description="H-T-H motif" evidence="1">
    <location>
        <begin position="67"/>
        <end position="87"/>
    </location>
</feature>
<dbReference type="InterPro" id="IPR007889">
    <property type="entry name" value="HTH_Psq"/>
</dbReference>
<evidence type="ECO:0000256" key="2">
    <source>
        <dbReference type="SAM" id="MobiDB-lite"/>
    </source>
</evidence>
<dbReference type="Proteomes" id="UP001152320">
    <property type="component" value="Chromosome 1"/>
</dbReference>
<evidence type="ECO:0000259" key="3">
    <source>
        <dbReference type="PROSITE" id="PS50960"/>
    </source>
</evidence>
<dbReference type="GO" id="GO:0005634">
    <property type="term" value="C:nucleus"/>
    <property type="evidence" value="ECO:0007669"/>
    <property type="project" value="UniProtKB-SubCell"/>
</dbReference>
<dbReference type="AlphaFoldDB" id="A0A9Q1CQ22"/>
<gene>
    <name evidence="4" type="ORF">HOLleu_00737</name>
</gene>
<dbReference type="PROSITE" id="PS50960">
    <property type="entry name" value="HTH_PSQ"/>
    <property type="match status" value="1"/>
</dbReference>
<dbReference type="OrthoDB" id="10031330at2759"/>
<evidence type="ECO:0000313" key="5">
    <source>
        <dbReference type="Proteomes" id="UP001152320"/>
    </source>
</evidence>
<dbReference type="Gene3D" id="1.10.10.60">
    <property type="entry name" value="Homeodomain-like"/>
    <property type="match status" value="1"/>
</dbReference>
<keyword evidence="5" id="KW-1185">Reference proteome</keyword>
<feature type="region of interest" description="Disordered" evidence="2">
    <location>
        <begin position="25"/>
        <end position="46"/>
    </location>
</feature>
<reference evidence="4" key="1">
    <citation type="submission" date="2021-10" db="EMBL/GenBank/DDBJ databases">
        <title>Tropical sea cucumber genome reveals ecological adaptation and Cuvierian tubules defense mechanism.</title>
        <authorList>
            <person name="Chen T."/>
        </authorList>
    </citation>
    <scope>NUCLEOTIDE SEQUENCE</scope>
    <source>
        <strain evidence="4">Nanhai2018</strain>
        <tissue evidence="4">Muscle</tissue>
    </source>
</reference>
<keyword evidence="1" id="KW-0539">Nucleus</keyword>
<keyword evidence="1" id="KW-0238">DNA-binding</keyword>
<dbReference type="Pfam" id="PF05225">
    <property type="entry name" value="HTH_psq"/>
    <property type="match status" value="1"/>
</dbReference>
<evidence type="ECO:0000313" key="4">
    <source>
        <dbReference type="EMBL" id="KAJ8048424.1"/>
    </source>
</evidence>
<dbReference type="EMBL" id="JAIZAY010000001">
    <property type="protein sequence ID" value="KAJ8048424.1"/>
    <property type="molecule type" value="Genomic_DNA"/>
</dbReference>
<comment type="caution">
    <text evidence="4">The sequence shown here is derived from an EMBL/GenBank/DDBJ whole genome shotgun (WGS) entry which is preliminary data.</text>
</comment>
<accession>A0A9Q1CQ22</accession>
<protein>
    <recommendedName>
        <fullName evidence="3">HTH psq-type domain-containing protein</fullName>
    </recommendedName>
</protein>
<comment type="subcellular location">
    <subcellularLocation>
        <location evidence="1">Nucleus</location>
    </subcellularLocation>
</comment>
<name>A0A9Q1CQ22_HOLLE</name>
<dbReference type="SUPFAM" id="SSF46689">
    <property type="entry name" value="Homeodomain-like"/>
    <property type="match status" value="1"/>
</dbReference>
<feature type="domain" description="HTH psq-type" evidence="3">
    <location>
        <begin position="40"/>
        <end position="91"/>
    </location>
</feature>
<dbReference type="GO" id="GO:0003677">
    <property type="term" value="F:DNA binding"/>
    <property type="evidence" value="ECO:0007669"/>
    <property type="project" value="UniProtKB-UniRule"/>
</dbReference>
<dbReference type="InterPro" id="IPR009057">
    <property type="entry name" value="Homeodomain-like_sf"/>
</dbReference>
<sequence>MIPLQSQPLKFQFFIGKTIFDTSHSRHHTEEIMPSSYTEGQGKRRYQSYDPKDLEAALTAVKNGMPQAQASRTYNVTRSTLQNRLSQAHTVS</sequence>
<evidence type="ECO:0000256" key="1">
    <source>
        <dbReference type="PROSITE-ProRule" id="PRU00320"/>
    </source>
</evidence>
<proteinExistence type="predicted"/>
<organism evidence="4 5">
    <name type="scientific">Holothuria leucospilota</name>
    <name type="common">Black long sea cucumber</name>
    <name type="synonym">Mertensiothuria leucospilota</name>
    <dbReference type="NCBI Taxonomy" id="206669"/>
    <lineage>
        <taxon>Eukaryota</taxon>
        <taxon>Metazoa</taxon>
        <taxon>Echinodermata</taxon>
        <taxon>Eleutherozoa</taxon>
        <taxon>Echinozoa</taxon>
        <taxon>Holothuroidea</taxon>
        <taxon>Aspidochirotacea</taxon>
        <taxon>Aspidochirotida</taxon>
        <taxon>Holothuriidae</taxon>
        <taxon>Holothuria</taxon>
    </lineage>
</organism>